<accession>A0A815TCR4</accession>
<dbReference type="EMBL" id="CAJNOK010023548">
    <property type="protein sequence ID" value="CAF1364449.1"/>
    <property type="molecule type" value="Genomic_DNA"/>
</dbReference>
<reference evidence="3" key="1">
    <citation type="submission" date="2021-02" db="EMBL/GenBank/DDBJ databases">
        <authorList>
            <person name="Nowell W R."/>
        </authorList>
    </citation>
    <scope>NUCLEOTIDE SEQUENCE</scope>
</reference>
<evidence type="ECO:0000313" key="3">
    <source>
        <dbReference type="EMBL" id="CAF1502001.1"/>
    </source>
</evidence>
<dbReference type="Proteomes" id="UP000681722">
    <property type="component" value="Unassembled WGS sequence"/>
</dbReference>
<evidence type="ECO:0000313" key="6">
    <source>
        <dbReference type="Proteomes" id="UP000663829"/>
    </source>
</evidence>
<keyword evidence="6" id="KW-1185">Reference proteome</keyword>
<organism evidence="3 6">
    <name type="scientific">Didymodactylos carnosus</name>
    <dbReference type="NCBI Taxonomy" id="1234261"/>
    <lineage>
        <taxon>Eukaryota</taxon>
        <taxon>Metazoa</taxon>
        <taxon>Spiralia</taxon>
        <taxon>Gnathifera</taxon>
        <taxon>Rotifera</taxon>
        <taxon>Eurotatoria</taxon>
        <taxon>Bdelloidea</taxon>
        <taxon>Philodinida</taxon>
        <taxon>Philodinidae</taxon>
        <taxon>Didymodactylos</taxon>
    </lineage>
</organism>
<dbReference type="EMBL" id="CAJOBC010088027">
    <property type="protein sequence ID" value="CAF4363607.1"/>
    <property type="molecule type" value="Genomic_DNA"/>
</dbReference>
<dbReference type="EMBL" id="CAJNOQ010022505">
    <property type="protein sequence ID" value="CAF1502001.1"/>
    <property type="molecule type" value="Genomic_DNA"/>
</dbReference>
<evidence type="ECO:0000313" key="5">
    <source>
        <dbReference type="EMBL" id="CAF4363607.1"/>
    </source>
</evidence>
<evidence type="ECO:0000313" key="4">
    <source>
        <dbReference type="EMBL" id="CAF4174036.1"/>
    </source>
</evidence>
<gene>
    <name evidence="3" type="ORF">GPM918_LOCUS36725</name>
    <name evidence="2" type="ORF">OVA965_LOCUS31386</name>
    <name evidence="5" type="ORF">SRO942_LOCUS37473</name>
    <name evidence="4" type="ORF">TMI583_LOCUS32214</name>
</gene>
<dbReference type="Proteomes" id="UP000663829">
    <property type="component" value="Unassembled WGS sequence"/>
</dbReference>
<feature type="non-terminal residue" evidence="3">
    <location>
        <position position="21"/>
    </location>
</feature>
<protein>
    <submittedName>
        <fullName evidence="3">Uncharacterized protein</fullName>
    </submittedName>
</protein>
<proteinExistence type="predicted"/>
<evidence type="ECO:0000313" key="2">
    <source>
        <dbReference type="EMBL" id="CAF1364449.1"/>
    </source>
</evidence>
<name>A0A815TCR4_9BILA</name>
<comment type="caution">
    <text evidence="3">The sequence shown here is derived from an EMBL/GenBank/DDBJ whole genome shotgun (WGS) entry which is preliminary data.</text>
</comment>
<dbReference type="Proteomes" id="UP000677228">
    <property type="component" value="Unassembled WGS sequence"/>
</dbReference>
<dbReference type="AlphaFoldDB" id="A0A815TCR4"/>
<sequence>MRKGRQGCNDMEVEDRPTPKT</sequence>
<dbReference type="EMBL" id="CAJOBA010045207">
    <property type="protein sequence ID" value="CAF4174036.1"/>
    <property type="molecule type" value="Genomic_DNA"/>
</dbReference>
<evidence type="ECO:0000256" key="1">
    <source>
        <dbReference type="SAM" id="MobiDB-lite"/>
    </source>
</evidence>
<dbReference type="Proteomes" id="UP000682733">
    <property type="component" value="Unassembled WGS sequence"/>
</dbReference>
<feature type="region of interest" description="Disordered" evidence="1">
    <location>
        <begin position="1"/>
        <end position="21"/>
    </location>
</feature>